<keyword evidence="3" id="KW-0862">Zinc</keyword>
<protein>
    <recommendedName>
        <fullName evidence="6">RING-type domain-containing protein</fullName>
    </recommendedName>
</protein>
<dbReference type="PROSITE" id="PS00518">
    <property type="entry name" value="ZF_RING_1"/>
    <property type="match status" value="1"/>
</dbReference>
<feature type="domain" description="RING-type" evidence="6">
    <location>
        <begin position="175"/>
        <end position="219"/>
    </location>
</feature>
<dbReference type="AlphaFoldDB" id="A0AAF0DHB0"/>
<dbReference type="Proteomes" id="UP001219355">
    <property type="component" value="Chromosome 2"/>
</dbReference>
<dbReference type="EMBL" id="CP120628">
    <property type="protein sequence ID" value="WEW58223.1"/>
    <property type="molecule type" value="Genomic_DNA"/>
</dbReference>
<reference evidence="7" key="1">
    <citation type="submission" date="2023-03" db="EMBL/GenBank/DDBJ databases">
        <title>Emydomyces testavorans Genome Sequence.</title>
        <authorList>
            <person name="Hoyer L."/>
        </authorList>
    </citation>
    <scope>NUCLEOTIDE SEQUENCE</scope>
    <source>
        <strain evidence="7">16-2883</strain>
    </source>
</reference>
<evidence type="ECO:0000256" key="4">
    <source>
        <dbReference type="PROSITE-ProRule" id="PRU00175"/>
    </source>
</evidence>
<dbReference type="PROSITE" id="PS50089">
    <property type="entry name" value="ZF_RING_2"/>
    <property type="match status" value="1"/>
</dbReference>
<accession>A0AAF0DHB0</accession>
<evidence type="ECO:0000259" key="6">
    <source>
        <dbReference type="PROSITE" id="PS50089"/>
    </source>
</evidence>
<dbReference type="InterPro" id="IPR013083">
    <property type="entry name" value="Znf_RING/FYVE/PHD"/>
</dbReference>
<dbReference type="InterPro" id="IPR031127">
    <property type="entry name" value="E3_UB_ligase_RBR"/>
</dbReference>
<proteinExistence type="predicted"/>
<name>A0AAF0DHB0_9EURO</name>
<evidence type="ECO:0000256" key="5">
    <source>
        <dbReference type="SAM" id="MobiDB-lite"/>
    </source>
</evidence>
<evidence type="ECO:0000256" key="1">
    <source>
        <dbReference type="ARBA" id="ARBA00022723"/>
    </source>
</evidence>
<keyword evidence="8" id="KW-1185">Reference proteome</keyword>
<dbReference type="PANTHER" id="PTHR11685">
    <property type="entry name" value="RBR FAMILY RING FINGER AND IBR DOMAIN-CONTAINING"/>
    <property type="match status" value="1"/>
</dbReference>
<keyword evidence="1" id="KW-0479">Metal-binding</keyword>
<dbReference type="GO" id="GO:0016567">
    <property type="term" value="P:protein ubiquitination"/>
    <property type="evidence" value="ECO:0007669"/>
    <property type="project" value="InterPro"/>
</dbReference>
<evidence type="ECO:0000256" key="2">
    <source>
        <dbReference type="ARBA" id="ARBA00022771"/>
    </source>
</evidence>
<feature type="region of interest" description="Disordered" evidence="5">
    <location>
        <begin position="117"/>
        <end position="167"/>
    </location>
</feature>
<dbReference type="InterPro" id="IPR017907">
    <property type="entry name" value="Znf_RING_CS"/>
</dbReference>
<evidence type="ECO:0000256" key="3">
    <source>
        <dbReference type="ARBA" id="ARBA00022833"/>
    </source>
</evidence>
<evidence type="ECO:0000313" key="8">
    <source>
        <dbReference type="Proteomes" id="UP001219355"/>
    </source>
</evidence>
<dbReference type="GO" id="GO:0008270">
    <property type="term" value="F:zinc ion binding"/>
    <property type="evidence" value="ECO:0007669"/>
    <property type="project" value="UniProtKB-KW"/>
</dbReference>
<keyword evidence="2 4" id="KW-0863">Zinc-finger</keyword>
<dbReference type="SUPFAM" id="SSF57850">
    <property type="entry name" value="RING/U-box"/>
    <property type="match status" value="1"/>
</dbReference>
<evidence type="ECO:0000313" key="7">
    <source>
        <dbReference type="EMBL" id="WEW58223.1"/>
    </source>
</evidence>
<feature type="compositionally biased region" description="Basic and acidic residues" evidence="5">
    <location>
        <begin position="84"/>
        <end position="100"/>
    </location>
</feature>
<feature type="compositionally biased region" description="Basic and acidic residues" evidence="5">
    <location>
        <begin position="141"/>
        <end position="157"/>
    </location>
</feature>
<dbReference type="GO" id="GO:0004842">
    <property type="term" value="F:ubiquitin-protein transferase activity"/>
    <property type="evidence" value="ECO:0007669"/>
    <property type="project" value="InterPro"/>
</dbReference>
<feature type="region of interest" description="Disordered" evidence="5">
    <location>
        <begin position="84"/>
        <end position="103"/>
    </location>
</feature>
<dbReference type="Gene3D" id="3.30.40.10">
    <property type="entry name" value="Zinc/RING finger domain, C3HC4 (zinc finger)"/>
    <property type="match status" value="1"/>
</dbReference>
<sequence length="313" mass="34444">MSDPQADDIDDATAELIIMLQQEDLDALEQQKKGKGRADQLSDADLAEQLYIEELQRAGIAFADRRMAQSMARALASDEAVLHEHQDQERAAGEDHEFARRLGGVGGTRVRQQIIAQKQARADSGPGPSLDRVSIALRNGQDNKEVTDGGDSEERSSSGKGAATNKPDDKPMTICGICREQALASEIIELACQHQYCKRCLQQLFVASMTDESMYPPRCCRQPIAFELVKPFLQAEEIELFERKKEEFETANRTYCSSPGCSAFISPKHIENATLDAVVESSSAITAVSRGKNVLVPSGRKRDSLRAQIKMAD</sequence>
<dbReference type="InterPro" id="IPR001841">
    <property type="entry name" value="Znf_RING"/>
</dbReference>
<organism evidence="7 8">
    <name type="scientific">Emydomyces testavorans</name>
    <dbReference type="NCBI Taxonomy" id="2070801"/>
    <lineage>
        <taxon>Eukaryota</taxon>
        <taxon>Fungi</taxon>
        <taxon>Dikarya</taxon>
        <taxon>Ascomycota</taxon>
        <taxon>Pezizomycotina</taxon>
        <taxon>Eurotiomycetes</taxon>
        <taxon>Eurotiomycetidae</taxon>
        <taxon>Onygenales</taxon>
        <taxon>Nannizziopsiaceae</taxon>
        <taxon>Emydomyces</taxon>
    </lineage>
</organism>
<gene>
    <name evidence="7" type="ORF">PRK78_003691</name>
</gene>